<organism evidence="1">
    <name type="scientific">uncultured Caudovirales phage</name>
    <dbReference type="NCBI Taxonomy" id="2100421"/>
    <lineage>
        <taxon>Viruses</taxon>
        <taxon>Duplodnaviria</taxon>
        <taxon>Heunggongvirae</taxon>
        <taxon>Uroviricota</taxon>
        <taxon>Caudoviricetes</taxon>
        <taxon>Peduoviridae</taxon>
        <taxon>Maltschvirus</taxon>
        <taxon>Maltschvirus maltsch</taxon>
    </lineage>
</organism>
<name>A0A6J5KWU1_9CAUD</name>
<sequence>MDSTTGKLIQTSGVSIDDANNITGVASETVVTSIVTGVSAESITVDSSTTGANATLPTPSTPIIKLTNATLSSLDGIPAGIAGQQITLINDTATTVLLNNDTGGTAANRIYTGLSKPLSLKNTASVLLKYDTVLSRWRVVGGSGSGSGSSGSAGGELADLMYSCAIRESFTDILNGTTPTDVSAGKTDATIFDIANELMRMSYDASKTVTGTSVNMTISATPSYTVKVGDVLIYNGEARKISTVTSQTVYVLESAFSTNPTTGACCISQAVHTVDLNNFTNGGLGLSAASQYSGSIDEIMLGYQDSATLNDIIPDFGSTATVAFSASTDASSWTTNRARVSSLSSSEVPVTCPTSNANLYLRFFSNATTGSGAVNLLSYKVFFQKVVGQSIGSNYNTAFARPTSSIAQNCSIGLVSGKTRFTFTFPYTRGLNSTEASGSILEVIANGQIVPRFTSGITDNTQAYFTEINDTTIEMDTDYTSAGIDFQFKVQRINVVDTNTQNTIKTALHDDLLDQSLDAQVVPTFLSAVNGVAVSGTSFRSDITGRASIPNLSSILSVQMGPSRMATQDIYQLQNEFGPAGQTVFAAVNDKFNQIRFVGDWRSTTTTNGSKILSSTSFNITDYVEVVFYGTGLNMVTLYDGTVQNTVASVDGGSEGANIHPATNSSVLSARNYCANQIVNVVSGLTLGMHTVKLRNNSASVDTHVAGFEVLTQTTTLQVTPGTVMKGKYKNALSSLQTVAYDSSFESGTLGTKGGCVLVYLKNDGTIAKAVTPTDTTALYLASTSHANEEIIRVYSPREFGAGRADDFSRISYSGSVAAAGFTLDDGVTTLGANGTSINFSNTGKDGVSANVTSDSIIFTFIGTGLDIECWNPNAAGDTMTVSIDGGAAILTGGRLYSGTTVSTAKICSGLPYGTHTVKILTANGAISDWYITSFIVYAPKKPSLPTGSIELAQYYKMASYVATASIPTYAGIVAQGTMRKVGLREFTYVGAGWSLAVSPDNSFNGTRNINTGTAGDYVEYSFFGTGVEIGQYFANALTNTYTLDGSTNFTPYTTSFVPSTGVTGLTWTPSAGTVSGTPSTANHGILTISGLALGWHKIRKTNTSGVSMYIDVMDIITPIHAPVNLGPYVLQNTLALGNNNFIDLRKFNKKDIALYSQGRSSQAFAISTPSVTSTALVPYADASISHYSATGKVRVEFYGGYNMANATTSGEMAIFVNGKSQSRNGNFQYQQNSVLSGQNITFFQTVNVPIGVNKIDICIKVNTGSVGFYLDRVFTVEDI</sequence>
<proteinExistence type="predicted"/>
<protein>
    <submittedName>
        <fullName evidence="1">Uncharacterized protein</fullName>
    </submittedName>
</protein>
<dbReference type="Gene3D" id="2.60.120.260">
    <property type="entry name" value="Galactose-binding domain-like"/>
    <property type="match status" value="2"/>
</dbReference>
<evidence type="ECO:0000313" key="1">
    <source>
        <dbReference type="EMBL" id="CAB4125812.1"/>
    </source>
</evidence>
<dbReference type="EMBL" id="LR796189">
    <property type="protein sequence ID" value="CAB4125812.1"/>
    <property type="molecule type" value="Genomic_DNA"/>
</dbReference>
<reference evidence="1" key="1">
    <citation type="submission" date="2020-04" db="EMBL/GenBank/DDBJ databases">
        <authorList>
            <person name="Chiriac C."/>
            <person name="Salcher M."/>
            <person name="Ghai R."/>
            <person name="Kavagutti S V."/>
        </authorList>
    </citation>
    <scope>NUCLEOTIDE SEQUENCE</scope>
</reference>
<accession>A0A6J5KWU1</accession>
<gene>
    <name evidence="1" type="ORF">UFOVP53_238</name>
</gene>